<comment type="similarity">
    <text evidence="1">Belongs to the UPF0065 (bug) family.</text>
</comment>
<dbReference type="Gene3D" id="3.40.190.10">
    <property type="entry name" value="Periplasmic binding protein-like II"/>
    <property type="match status" value="1"/>
</dbReference>
<evidence type="ECO:0000256" key="2">
    <source>
        <dbReference type="SAM" id="SignalP"/>
    </source>
</evidence>
<dbReference type="EMBL" id="JAWIIV010000001">
    <property type="protein sequence ID" value="MEC4717540.1"/>
    <property type="molecule type" value="Genomic_DNA"/>
</dbReference>
<dbReference type="SUPFAM" id="SSF53850">
    <property type="entry name" value="Periplasmic binding protein-like II"/>
    <property type="match status" value="1"/>
</dbReference>
<dbReference type="InterPro" id="IPR042100">
    <property type="entry name" value="Bug_dom1"/>
</dbReference>
<reference evidence="3 4" key="1">
    <citation type="submission" date="2023-10" db="EMBL/GenBank/DDBJ databases">
        <title>Noviherbaspirillum sp. CPCC 100848 genome assembly.</title>
        <authorList>
            <person name="Li X.Y."/>
            <person name="Fang X.M."/>
        </authorList>
    </citation>
    <scope>NUCLEOTIDE SEQUENCE [LARGE SCALE GENOMIC DNA]</scope>
    <source>
        <strain evidence="3 4">CPCC 100848</strain>
    </source>
</reference>
<name>A0ABU6J1W4_9BURK</name>
<comment type="caution">
    <text evidence="3">The sequence shown here is derived from an EMBL/GenBank/DDBJ whole genome shotgun (WGS) entry which is preliminary data.</text>
</comment>
<feature type="signal peptide" evidence="2">
    <location>
        <begin position="1"/>
        <end position="26"/>
    </location>
</feature>
<evidence type="ECO:0000256" key="1">
    <source>
        <dbReference type="ARBA" id="ARBA00006987"/>
    </source>
</evidence>
<accession>A0ABU6J1W4</accession>
<sequence>MNGTTTLKSLVAIAFPCLLLAGPVGAQARYPDKPVTIVVPFAAGGPSDALARAVAQQMTKSLGQQFIVENVGGAGGTIGLNKVVKAAPDGYTLGFGTNGTHVANVALYKKLPYDPQKDFVPIGLIGSAPLVLLARSSLPVSNLKEFVDYVRVNRAKMSYRSAGTGSISHAGCVMLLSALKADVIHAPYRGVGPAMNDLMGGQIDFMCDQTTTALPQIAGGKIKAVAALSAQRVPQLPGVATAAESGYAGIDLRSWNALFVPKGTPATIVTTLQDGLANALRNQDFATQMQKVGVEVASGKGAAPGAVTDLISHGIATEVPELKTRVEYLD</sequence>
<dbReference type="PANTHER" id="PTHR42928">
    <property type="entry name" value="TRICARBOXYLATE-BINDING PROTEIN"/>
    <property type="match status" value="1"/>
</dbReference>
<keyword evidence="4" id="KW-1185">Reference proteome</keyword>
<dbReference type="InterPro" id="IPR005064">
    <property type="entry name" value="BUG"/>
</dbReference>
<dbReference type="Proteomes" id="UP001352263">
    <property type="component" value="Unassembled WGS sequence"/>
</dbReference>
<dbReference type="PIRSF" id="PIRSF017082">
    <property type="entry name" value="YflP"/>
    <property type="match status" value="1"/>
</dbReference>
<proteinExistence type="inferred from homology"/>
<keyword evidence="2" id="KW-0732">Signal</keyword>
<dbReference type="PANTHER" id="PTHR42928:SF5">
    <property type="entry name" value="BLR1237 PROTEIN"/>
    <property type="match status" value="1"/>
</dbReference>
<evidence type="ECO:0000313" key="3">
    <source>
        <dbReference type="EMBL" id="MEC4717540.1"/>
    </source>
</evidence>
<protein>
    <submittedName>
        <fullName evidence="3">Tripartite tricarboxylate transporter substrate-binding protein</fullName>
    </submittedName>
</protein>
<dbReference type="Gene3D" id="3.40.190.150">
    <property type="entry name" value="Bordetella uptake gene, domain 1"/>
    <property type="match status" value="1"/>
</dbReference>
<dbReference type="Pfam" id="PF03401">
    <property type="entry name" value="TctC"/>
    <property type="match status" value="1"/>
</dbReference>
<organism evidence="3 4">
    <name type="scientific">Noviherbaspirillum album</name>
    <dbReference type="NCBI Taxonomy" id="3080276"/>
    <lineage>
        <taxon>Bacteria</taxon>
        <taxon>Pseudomonadati</taxon>
        <taxon>Pseudomonadota</taxon>
        <taxon>Betaproteobacteria</taxon>
        <taxon>Burkholderiales</taxon>
        <taxon>Oxalobacteraceae</taxon>
        <taxon>Noviherbaspirillum</taxon>
    </lineage>
</organism>
<feature type="chain" id="PRO_5045333144" evidence="2">
    <location>
        <begin position="27"/>
        <end position="330"/>
    </location>
</feature>
<evidence type="ECO:0000313" key="4">
    <source>
        <dbReference type="Proteomes" id="UP001352263"/>
    </source>
</evidence>
<dbReference type="RefSeq" id="WP_326504297.1">
    <property type="nucleotide sequence ID" value="NZ_JAWIIV010000001.1"/>
</dbReference>
<gene>
    <name evidence="3" type="ORF">RY831_00085</name>
</gene>